<accession>A0ABR7J5I0</accession>
<gene>
    <name evidence="1" type="ORF">H8R23_05130</name>
</gene>
<dbReference type="EMBL" id="JACRUJ010000001">
    <property type="protein sequence ID" value="MBC5840781.1"/>
    <property type="molecule type" value="Genomic_DNA"/>
</dbReference>
<evidence type="ECO:0000313" key="1">
    <source>
        <dbReference type="EMBL" id="MBC5840781.1"/>
    </source>
</evidence>
<reference evidence="1 2" key="1">
    <citation type="submission" date="2020-08" db="EMBL/GenBank/DDBJ databases">
        <title>Description of novel Flavobacterium F-380 isolate.</title>
        <authorList>
            <person name="Saticioglu I.B."/>
            <person name="Duman M."/>
            <person name="Altun S."/>
        </authorList>
    </citation>
    <scope>NUCLEOTIDE SEQUENCE [LARGE SCALE GENOMIC DNA]</scope>
    <source>
        <strain evidence="1 2">F-380</strain>
    </source>
</reference>
<organism evidence="1 2">
    <name type="scientific">Flavobacterium kayseriense</name>
    <dbReference type="NCBI Taxonomy" id="2764714"/>
    <lineage>
        <taxon>Bacteria</taxon>
        <taxon>Pseudomonadati</taxon>
        <taxon>Bacteroidota</taxon>
        <taxon>Flavobacteriia</taxon>
        <taxon>Flavobacteriales</taxon>
        <taxon>Flavobacteriaceae</taxon>
        <taxon>Flavobacterium</taxon>
    </lineage>
</organism>
<name>A0ABR7J5I0_9FLAO</name>
<protein>
    <submittedName>
        <fullName evidence="1">Uncharacterized protein</fullName>
    </submittedName>
</protein>
<proteinExistence type="predicted"/>
<comment type="caution">
    <text evidence="1">The sequence shown here is derived from an EMBL/GenBank/DDBJ whole genome shotgun (WGS) entry which is preliminary data.</text>
</comment>
<evidence type="ECO:0000313" key="2">
    <source>
        <dbReference type="Proteomes" id="UP000629963"/>
    </source>
</evidence>
<keyword evidence="2" id="KW-1185">Reference proteome</keyword>
<dbReference type="Proteomes" id="UP000629963">
    <property type="component" value="Unassembled WGS sequence"/>
</dbReference>
<dbReference type="RefSeq" id="WP_187009336.1">
    <property type="nucleotide sequence ID" value="NZ_JACRUI010000001.1"/>
</dbReference>
<sequence>MHVALPTKKQARILGLKINEIDLSEDYSPRDKLLMMNFYKKKLRKLYPNKNI</sequence>